<dbReference type="SUPFAM" id="SSF51679">
    <property type="entry name" value="Bacterial luciferase-like"/>
    <property type="match status" value="1"/>
</dbReference>
<dbReference type="GO" id="GO:0016705">
    <property type="term" value="F:oxidoreductase activity, acting on paired donors, with incorporation or reduction of molecular oxygen"/>
    <property type="evidence" value="ECO:0007669"/>
    <property type="project" value="InterPro"/>
</dbReference>
<dbReference type="PANTHER" id="PTHR43244">
    <property type="match status" value="1"/>
</dbReference>
<proteinExistence type="predicted"/>
<keyword evidence="1" id="KW-0560">Oxidoreductase</keyword>
<protein>
    <submittedName>
        <fullName evidence="3">LLM class F420-dependent oxidoreductase</fullName>
    </submittedName>
</protein>
<dbReference type="CDD" id="cd01097">
    <property type="entry name" value="Tetrahydromethanopterin_reductase"/>
    <property type="match status" value="1"/>
</dbReference>
<dbReference type="EMBL" id="BOOW01000012">
    <property type="protein sequence ID" value="GII91862.1"/>
    <property type="molecule type" value="Genomic_DNA"/>
</dbReference>
<evidence type="ECO:0000259" key="2">
    <source>
        <dbReference type="Pfam" id="PF00296"/>
    </source>
</evidence>
<reference evidence="3" key="1">
    <citation type="submission" date="2021-01" db="EMBL/GenBank/DDBJ databases">
        <title>Whole genome shotgun sequence of Sinosporangium siamense NBRC 109515.</title>
        <authorList>
            <person name="Komaki H."/>
            <person name="Tamura T."/>
        </authorList>
    </citation>
    <scope>NUCLEOTIDE SEQUENCE</scope>
    <source>
        <strain evidence="3">NBRC 109515</strain>
    </source>
</reference>
<dbReference type="PANTHER" id="PTHR43244:SF1">
    <property type="entry name" value="5,10-METHYLENETETRAHYDROMETHANOPTERIN REDUCTASE"/>
    <property type="match status" value="1"/>
</dbReference>
<evidence type="ECO:0000256" key="1">
    <source>
        <dbReference type="ARBA" id="ARBA00023002"/>
    </source>
</evidence>
<dbReference type="RefSeq" id="WP_204024195.1">
    <property type="nucleotide sequence ID" value="NZ_BOOW01000012.1"/>
</dbReference>
<feature type="domain" description="Luciferase-like" evidence="2">
    <location>
        <begin position="10"/>
        <end position="277"/>
    </location>
</feature>
<dbReference type="Pfam" id="PF00296">
    <property type="entry name" value="Bac_luciferase"/>
    <property type="match status" value="1"/>
</dbReference>
<organism evidence="3 4">
    <name type="scientific">Sinosporangium siamense</name>
    <dbReference type="NCBI Taxonomy" id="1367973"/>
    <lineage>
        <taxon>Bacteria</taxon>
        <taxon>Bacillati</taxon>
        <taxon>Actinomycetota</taxon>
        <taxon>Actinomycetes</taxon>
        <taxon>Streptosporangiales</taxon>
        <taxon>Streptosporangiaceae</taxon>
        <taxon>Sinosporangium</taxon>
    </lineage>
</organism>
<comment type="caution">
    <text evidence="3">The sequence shown here is derived from an EMBL/GenBank/DDBJ whole genome shotgun (WGS) entry which is preliminary data.</text>
</comment>
<dbReference type="NCBIfam" id="TIGR03564">
    <property type="entry name" value="F420_MSMEG_4879"/>
    <property type="match status" value="1"/>
</dbReference>
<gene>
    <name evidence="3" type="ORF">Ssi02_20930</name>
</gene>
<evidence type="ECO:0000313" key="4">
    <source>
        <dbReference type="Proteomes" id="UP000606172"/>
    </source>
</evidence>
<keyword evidence="4" id="KW-1185">Reference proteome</keyword>
<dbReference type="InterPro" id="IPR050564">
    <property type="entry name" value="F420-G6PD/mer"/>
</dbReference>
<dbReference type="Gene3D" id="3.20.20.30">
    <property type="entry name" value="Luciferase-like domain"/>
    <property type="match status" value="1"/>
</dbReference>
<sequence>MRIGVMLKESSGEDPLSSIERQIARAAGDGFASVWMSHIFGFDAITALAVAGRGVSGIELGTAVVPTYPRHPAAMAQQALTAGAALRGRFTLGIGLSHRVVIEGMFGYSFDKPARHMREYLSVLLPLLNGERVAFEGETLRADIGLTAPAAPAMPVLIAALAPRMLKLAGELADGTVLWMTGRKAVAEHIAPTITKAAREAGRPEPRIACGLPISVTDDVEAARAKADEVFAMYGQLPSYRAMLDREGVASPGQVAVVGDEESVGRQLDDLAAAGATDFMASPYGSRETVGRTLELLKSRL</sequence>
<dbReference type="InterPro" id="IPR036661">
    <property type="entry name" value="Luciferase-like_sf"/>
</dbReference>
<accession>A0A919V798</accession>
<dbReference type="AlphaFoldDB" id="A0A919V798"/>
<dbReference type="Proteomes" id="UP000606172">
    <property type="component" value="Unassembled WGS sequence"/>
</dbReference>
<name>A0A919V798_9ACTN</name>
<dbReference type="InterPro" id="IPR011251">
    <property type="entry name" value="Luciferase-like_dom"/>
</dbReference>
<dbReference type="InterPro" id="IPR019910">
    <property type="entry name" value="Lucif-like_OxRdtase_MSMEG_4879"/>
</dbReference>
<evidence type="ECO:0000313" key="3">
    <source>
        <dbReference type="EMBL" id="GII91862.1"/>
    </source>
</evidence>